<accession>A0A5N6WSM8</accession>
<proteinExistence type="predicted"/>
<organism evidence="2 3">
    <name type="scientific">Aspergillus sergii</name>
    <dbReference type="NCBI Taxonomy" id="1034303"/>
    <lineage>
        <taxon>Eukaryota</taxon>
        <taxon>Fungi</taxon>
        <taxon>Dikarya</taxon>
        <taxon>Ascomycota</taxon>
        <taxon>Pezizomycotina</taxon>
        <taxon>Eurotiomycetes</taxon>
        <taxon>Eurotiomycetidae</taxon>
        <taxon>Eurotiales</taxon>
        <taxon>Aspergillaceae</taxon>
        <taxon>Aspergillus</taxon>
        <taxon>Aspergillus subgen. Circumdati</taxon>
    </lineage>
</organism>
<evidence type="ECO:0000313" key="2">
    <source>
        <dbReference type="EMBL" id="KAE8323783.1"/>
    </source>
</evidence>
<evidence type="ECO:0000313" key="3">
    <source>
        <dbReference type="Proteomes" id="UP000325945"/>
    </source>
</evidence>
<name>A0A5N6WSM8_9EURO</name>
<reference evidence="3" key="1">
    <citation type="submission" date="2019-04" db="EMBL/GenBank/DDBJ databases">
        <title>Friends and foes A comparative genomics studyof 23 Aspergillus species from section Flavi.</title>
        <authorList>
            <consortium name="DOE Joint Genome Institute"/>
            <person name="Kjaerbolling I."/>
            <person name="Vesth T."/>
            <person name="Frisvad J.C."/>
            <person name="Nybo J.L."/>
            <person name="Theobald S."/>
            <person name="Kildgaard S."/>
            <person name="Isbrandt T."/>
            <person name="Kuo A."/>
            <person name="Sato A."/>
            <person name="Lyhne E.K."/>
            <person name="Kogle M.E."/>
            <person name="Wiebenga A."/>
            <person name="Kun R.S."/>
            <person name="Lubbers R.J."/>
            <person name="Makela M.R."/>
            <person name="Barry K."/>
            <person name="Chovatia M."/>
            <person name="Clum A."/>
            <person name="Daum C."/>
            <person name="Haridas S."/>
            <person name="He G."/>
            <person name="LaButti K."/>
            <person name="Lipzen A."/>
            <person name="Mondo S."/>
            <person name="Riley R."/>
            <person name="Salamov A."/>
            <person name="Simmons B.A."/>
            <person name="Magnuson J.K."/>
            <person name="Henrissat B."/>
            <person name="Mortensen U.H."/>
            <person name="Larsen T.O."/>
            <person name="Devries R.P."/>
            <person name="Grigoriev I.V."/>
            <person name="Machida M."/>
            <person name="Baker S.E."/>
            <person name="Andersen M.R."/>
        </authorList>
    </citation>
    <scope>NUCLEOTIDE SEQUENCE [LARGE SCALE GENOMIC DNA]</scope>
    <source>
        <strain evidence="3">CBS 130017</strain>
    </source>
</reference>
<dbReference type="EMBL" id="ML741825">
    <property type="protein sequence ID" value="KAE8323783.1"/>
    <property type="molecule type" value="Genomic_DNA"/>
</dbReference>
<dbReference type="AlphaFoldDB" id="A0A5N6WSM8"/>
<sequence>MVSSVEASGSYLDRVSSLWFRLIDFIIVCSTEIILEGISFLILAQLCRSKKHTRIENTRWKSVLGLNYGIRRPPMHGIQMSQKSFQMRLSKL</sequence>
<gene>
    <name evidence="2" type="ORF">BDV39DRAFT_181579</name>
</gene>
<keyword evidence="1" id="KW-1133">Transmembrane helix</keyword>
<keyword evidence="3" id="KW-1185">Reference proteome</keyword>
<evidence type="ECO:0000256" key="1">
    <source>
        <dbReference type="SAM" id="Phobius"/>
    </source>
</evidence>
<dbReference type="Proteomes" id="UP000325945">
    <property type="component" value="Unassembled WGS sequence"/>
</dbReference>
<protein>
    <submittedName>
        <fullName evidence="2">Uncharacterized protein</fullName>
    </submittedName>
</protein>
<keyword evidence="1" id="KW-0472">Membrane</keyword>
<keyword evidence="1" id="KW-0812">Transmembrane</keyword>
<feature type="transmembrane region" description="Helical" evidence="1">
    <location>
        <begin position="18"/>
        <end position="44"/>
    </location>
</feature>